<dbReference type="EMBL" id="ABJB010696019">
    <property type="status" value="NOT_ANNOTATED_CDS"/>
    <property type="molecule type" value="Genomic_DNA"/>
</dbReference>
<dbReference type="EMBL" id="ABJB010775151">
    <property type="status" value="NOT_ANNOTATED_CDS"/>
    <property type="molecule type" value="Genomic_DNA"/>
</dbReference>
<dbReference type="Proteomes" id="UP000001555">
    <property type="component" value="Unassembled WGS sequence"/>
</dbReference>
<sequence>MGSPTAGHSDSKGDDRGYQKSVMTYYFSAVLSHMPHLLFRKVLFVFVKEDAQYNALKWASDKMHYEYRLACSMDEAVESYLNVQPHLVFIDARSKTCVDPIALCRLAEKEEAAIIPLLKSGFNRWFTETCSFGVCLNEMIQIEHNDLINLWKLRASEALFSALHIARDGVIITGSGHEIQVGRGRAS</sequence>
<dbReference type="EMBL" id="ABJB010697099">
    <property type="status" value="NOT_ANNOTATED_CDS"/>
    <property type="molecule type" value="Genomic_DNA"/>
</dbReference>
<dbReference type="HOGENOM" id="CLU_1449245_0_0_1"/>
<feature type="domain" description="PDE8-like REC N-terminal" evidence="1">
    <location>
        <begin position="108"/>
        <end position="158"/>
    </location>
</feature>
<dbReference type="EMBL" id="ABJB010009761">
    <property type="status" value="NOT_ANNOTATED_CDS"/>
    <property type="molecule type" value="Genomic_DNA"/>
</dbReference>
<dbReference type="VEuPathDB" id="VectorBase:ISCI014309"/>
<dbReference type="STRING" id="6945.B7QI34"/>
<organism>
    <name type="scientific">Ixodes scapularis</name>
    <name type="common">Black-legged tick</name>
    <name type="synonym">Deer tick</name>
    <dbReference type="NCBI Taxonomy" id="6945"/>
    <lineage>
        <taxon>Eukaryota</taxon>
        <taxon>Metazoa</taxon>
        <taxon>Ecdysozoa</taxon>
        <taxon>Arthropoda</taxon>
        <taxon>Chelicerata</taxon>
        <taxon>Arachnida</taxon>
        <taxon>Acari</taxon>
        <taxon>Parasitiformes</taxon>
        <taxon>Ixodida</taxon>
        <taxon>Ixodoidea</taxon>
        <taxon>Ixodidae</taxon>
        <taxon>Ixodinae</taxon>
        <taxon>Ixodes</taxon>
    </lineage>
</organism>
<dbReference type="EMBL" id="ABJB010799851">
    <property type="status" value="NOT_ANNOTATED_CDS"/>
    <property type="molecule type" value="Genomic_DNA"/>
</dbReference>
<dbReference type="EMBL" id="DS943398">
    <property type="protein sequence ID" value="EEC18506.1"/>
    <property type="molecule type" value="Genomic_DNA"/>
</dbReference>
<keyword evidence="4" id="KW-1185">Reference proteome</keyword>
<accession>B7QI34</accession>
<dbReference type="InterPro" id="IPR057304">
    <property type="entry name" value="PDE8-like_REC_N"/>
</dbReference>
<dbReference type="EMBL" id="ABJB010376207">
    <property type="status" value="NOT_ANNOTATED_CDS"/>
    <property type="molecule type" value="Genomic_DNA"/>
</dbReference>
<dbReference type="PaxDb" id="6945-B7QI34"/>
<evidence type="ECO:0000313" key="2">
    <source>
        <dbReference type="EMBL" id="EEC18506.1"/>
    </source>
</evidence>
<dbReference type="InParanoid" id="B7QI34"/>
<dbReference type="AlphaFoldDB" id="B7QI34"/>
<gene>
    <name evidence="2" type="ORF">IscW_ISCW014309</name>
</gene>
<dbReference type="Pfam" id="PF23198">
    <property type="entry name" value="PDE8A_N"/>
    <property type="match status" value="2"/>
</dbReference>
<reference evidence="2 4" key="1">
    <citation type="submission" date="2008-03" db="EMBL/GenBank/DDBJ databases">
        <title>Annotation of Ixodes scapularis.</title>
        <authorList>
            <consortium name="Ixodes scapularis Genome Project Consortium"/>
            <person name="Caler E."/>
            <person name="Hannick L.I."/>
            <person name="Bidwell S."/>
            <person name="Joardar V."/>
            <person name="Thiagarajan M."/>
            <person name="Amedeo P."/>
            <person name="Galinsky K.J."/>
            <person name="Schobel S."/>
            <person name="Inman J."/>
            <person name="Hostetler J."/>
            <person name="Miller J."/>
            <person name="Hammond M."/>
            <person name="Megy K."/>
            <person name="Lawson D."/>
            <person name="Kodira C."/>
            <person name="Sutton G."/>
            <person name="Meyer J."/>
            <person name="Hill C.A."/>
            <person name="Birren B."/>
            <person name="Nene V."/>
            <person name="Collins F."/>
            <person name="Alarcon-Chaidez F."/>
            <person name="Wikel S."/>
            <person name="Strausberg R."/>
        </authorList>
    </citation>
    <scope>NUCLEOTIDE SEQUENCE [LARGE SCALE GENOMIC DNA]</scope>
    <source>
        <strain evidence="4">Wikel</strain>
        <strain evidence="2">Wikel colony</strain>
    </source>
</reference>
<dbReference type="EMBL" id="ABJB010569802">
    <property type="status" value="NOT_ANNOTATED_CDS"/>
    <property type="molecule type" value="Genomic_DNA"/>
</dbReference>
<evidence type="ECO:0000313" key="3">
    <source>
        <dbReference type="EnsemblMetazoa" id="ISCW014309-PA"/>
    </source>
</evidence>
<feature type="domain" description="PDE8-like REC N-terminal" evidence="1">
    <location>
        <begin position="41"/>
        <end position="106"/>
    </location>
</feature>
<dbReference type="EnsemblMetazoa" id="ISCW014309-RA">
    <property type="protein sequence ID" value="ISCW014309-PA"/>
    <property type="gene ID" value="ISCW014309"/>
</dbReference>
<dbReference type="EMBL" id="ABJB010754376">
    <property type="status" value="NOT_ANNOTATED_CDS"/>
    <property type="molecule type" value="Genomic_DNA"/>
</dbReference>
<evidence type="ECO:0000259" key="1">
    <source>
        <dbReference type="Pfam" id="PF23198"/>
    </source>
</evidence>
<dbReference type="EMBL" id="ABJB010669580">
    <property type="status" value="NOT_ANNOTATED_CDS"/>
    <property type="molecule type" value="Genomic_DNA"/>
</dbReference>
<dbReference type="VEuPathDB" id="VectorBase:ISCW014309"/>
<dbReference type="VEuPathDB" id="VectorBase:ISCP_036017"/>
<protein>
    <recommendedName>
        <fullName evidence="1">PDE8-like REC N-terminal domain-containing protein</fullName>
    </recommendedName>
</protein>
<dbReference type="OrthoDB" id="189220at2759"/>
<dbReference type="EMBL" id="ABJB010007284">
    <property type="status" value="NOT_ANNOTATED_CDS"/>
    <property type="molecule type" value="Genomic_DNA"/>
</dbReference>
<evidence type="ECO:0000313" key="4">
    <source>
        <dbReference type="Proteomes" id="UP000001555"/>
    </source>
</evidence>
<reference evidence="3" key="2">
    <citation type="submission" date="2020-05" db="UniProtKB">
        <authorList>
            <consortium name="EnsemblMetazoa"/>
        </authorList>
    </citation>
    <scope>IDENTIFICATION</scope>
    <source>
        <strain evidence="3">wikel</strain>
    </source>
</reference>
<proteinExistence type="predicted"/>
<name>B7QI34_IXOSC</name>